<keyword evidence="2" id="KW-1185">Reference proteome</keyword>
<evidence type="ECO:0000313" key="1">
    <source>
        <dbReference type="EMBL" id="TWE10441.1"/>
    </source>
</evidence>
<reference evidence="1 2" key="1">
    <citation type="submission" date="2019-06" db="EMBL/GenBank/DDBJ databases">
        <title>Sequencing the genomes of 1000 actinobacteria strains.</title>
        <authorList>
            <person name="Klenk H.-P."/>
        </authorList>
    </citation>
    <scope>NUCLEOTIDE SEQUENCE [LARGE SCALE GENOMIC DNA]</scope>
    <source>
        <strain evidence="1 2">DSM 19560</strain>
    </source>
</reference>
<sequence>MKWLLLQTWMWCLLAFLVGAAISLAVAYLVFPSERDAFADGPQEAGQR</sequence>
<gene>
    <name evidence="1" type="ORF">BKA23_2802</name>
</gene>
<accession>A0A561E4C9</accession>
<protein>
    <submittedName>
        <fullName evidence="1">Uncharacterized protein</fullName>
    </submittedName>
</protein>
<proteinExistence type="predicted"/>
<dbReference type="Proteomes" id="UP000318297">
    <property type="component" value="Unassembled WGS sequence"/>
</dbReference>
<dbReference type="AlphaFoldDB" id="A0A561E4C9"/>
<name>A0A561E4C9_9MICO</name>
<organism evidence="1 2">
    <name type="scientific">Rudaeicoccus suwonensis</name>
    <dbReference type="NCBI Taxonomy" id="657409"/>
    <lineage>
        <taxon>Bacteria</taxon>
        <taxon>Bacillati</taxon>
        <taxon>Actinomycetota</taxon>
        <taxon>Actinomycetes</taxon>
        <taxon>Micrococcales</taxon>
        <taxon>Dermacoccaceae</taxon>
        <taxon>Rudaeicoccus</taxon>
    </lineage>
</organism>
<dbReference type="EMBL" id="VIVQ01000002">
    <property type="protein sequence ID" value="TWE10441.1"/>
    <property type="molecule type" value="Genomic_DNA"/>
</dbReference>
<comment type="caution">
    <text evidence="1">The sequence shown here is derived from an EMBL/GenBank/DDBJ whole genome shotgun (WGS) entry which is preliminary data.</text>
</comment>
<dbReference type="RefSeq" id="WP_170226530.1">
    <property type="nucleotide sequence ID" value="NZ_VIVQ01000002.1"/>
</dbReference>
<evidence type="ECO:0000313" key="2">
    <source>
        <dbReference type="Proteomes" id="UP000318297"/>
    </source>
</evidence>